<dbReference type="RefSeq" id="WP_109531506.1">
    <property type="nucleotide sequence ID" value="NZ_QEYD01000001.1"/>
</dbReference>
<keyword evidence="3" id="KW-1185">Reference proteome</keyword>
<gene>
    <name evidence="2" type="ORF">C4N9_01445</name>
</gene>
<accession>A0A2U2CII4</accession>
<dbReference type="EMBL" id="QEYD01000001">
    <property type="protein sequence ID" value="PWE31705.1"/>
    <property type="molecule type" value="Genomic_DNA"/>
</dbReference>
<evidence type="ECO:0000313" key="2">
    <source>
        <dbReference type="EMBL" id="PWE31705.1"/>
    </source>
</evidence>
<dbReference type="SUPFAM" id="SSF54862">
    <property type="entry name" value="4Fe-4S ferredoxins"/>
    <property type="match status" value="1"/>
</dbReference>
<sequence>MTQPGHNHPPDPLDAAAGIVVTDAFERFRQRDDVFTRAFWDPSVRSKQTDAFFASYRIDATPRKGEGFQQKDFALRNAAWLVSDIVSNRSAGEGVREGFQAPIRADTPMAPVQVAVDDPARMAGEIKRVAAFFGADLCGITAFDPRWIYETQVDTRDFSEAPVDLPPGMTSVIVLGHQMDQPLVQTYPSALAGAATGREYSHEAAIIMQLAAFIRNLGYEAVASMNDTGLVIPYAVKAGLGEYARNQLVITPEFGPRLRFSKIFTNLPLTHDAPKPLGVKAVCDICTRCADACPVKALPFDAPSDRRPGRSAIRGVVKWTSDAEKCFGYWAKLASDCAICLRVCPFNRDFSKRRNRLWLTLALSPLRRLALWLDDRSGRAKRMKPRDWWGA</sequence>
<feature type="domain" description="4Fe-4S ferredoxin-type" evidence="1">
    <location>
        <begin position="274"/>
        <end position="303"/>
    </location>
</feature>
<dbReference type="PANTHER" id="PTHR42827:SF1">
    <property type="entry name" value="IRON-SULFUR CLUSTER-BINDING PROTEIN"/>
    <property type="match status" value="1"/>
</dbReference>
<dbReference type="PROSITE" id="PS51379">
    <property type="entry name" value="4FE4S_FER_2"/>
    <property type="match status" value="1"/>
</dbReference>
<name>A0A2U2CII4_9RHOB</name>
<dbReference type="AlphaFoldDB" id="A0A2U2CII4"/>
<dbReference type="Gene3D" id="3.30.70.20">
    <property type="match status" value="1"/>
</dbReference>
<comment type="caution">
    <text evidence="2">The sequence shown here is derived from an EMBL/GenBank/DDBJ whole genome shotgun (WGS) entry which is preliminary data.</text>
</comment>
<protein>
    <submittedName>
        <fullName evidence="2">Reductive dehalogenase</fullName>
    </submittedName>
</protein>
<dbReference type="Pfam" id="PF13484">
    <property type="entry name" value="Fer4_16"/>
    <property type="match status" value="1"/>
</dbReference>
<dbReference type="PANTHER" id="PTHR42827">
    <property type="entry name" value="IRON-SULFUR CLUSTER-BINDING PROTEIN-RELATED"/>
    <property type="match status" value="1"/>
</dbReference>
<dbReference type="GeneID" id="94363544"/>
<evidence type="ECO:0000259" key="1">
    <source>
        <dbReference type="PROSITE" id="PS51379"/>
    </source>
</evidence>
<organism evidence="2 3">
    <name type="scientific">Pararhodobacter marinus</name>
    <dbReference type="NCBI Taxonomy" id="2184063"/>
    <lineage>
        <taxon>Bacteria</taxon>
        <taxon>Pseudomonadati</taxon>
        <taxon>Pseudomonadota</taxon>
        <taxon>Alphaproteobacteria</taxon>
        <taxon>Rhodobacterales</taxon>
        <taxon>Paracoccaceae</taxon>
        <taxon>Pararhodobacter</taxon>
    </lineage>
</organism>
<reference evidence="2 3" key="1">
    <citation type="submission" date="2018-05" db="EMBL/GenBank/DDBJ databases">
        <title>Pararhodobacter marina sp. nov., isolated from deep-sea water of the Indian Ocean.</title>
        <authorList>
            <person name="Lai Q.Sr."/>
            <person name="Liu X."/>
            <person name="Shao Z."/>
        </authorList>
    </citation>
    <scope>NUCLEOTIDE SEQUENCE [LARGE SCALE GENOMIC DNA]</scope>
    <source>
        <strain evidence="2 3">CIC4N-9</strain>
    </source>
</reference>
<dbReference type="InterPro" id="IPR017896">
    <property type="entry name" value="4Fe4S_Fe-S-bd"/>
</dbReference>
<evidence type="ECO:0000313" key="3">
    <source>
        <dbReference type="Proteomes" id="UP000244940"/>
    </source>
</evidence>
<dbReference type="OrthoDB" id="9815745at2"/>
<dbReference type="InterPro" id="IPR028894">
    <property type="entry name" value="RDH_dom"/>
</dbReference>
<dbReference type="Proteomes" id="UP000244940">
    <property type="component" value="Unassembled WGS sequence"/>
</dbReference>
<proteinExistence type="predicted"/>
<dbReference type="Pfam" id="PF13486">
    <property type="entry name" value="Dehalogenase"/>
    <property type="match status" value="1"/>
</dbReference>